<dbReference type="InParanoid" id="A0A1B4XEP9"/>
<dbReference type="GO" id="GO:0009279">
    <property type="term" value="C:cell outer membrane"/>
    <property type="evidence" value="ECO:0007669"/>
    <property type="project" value="InterPro"/>
</dbReference>
<dbReference type="OrthoDB" id="9778934at2"/>
<evidence type="ECO:0000256" key="1">
    <source>
        <dbReference type="SAM" id="MobiDB-lite"/>
    </source>
</evidence>
<name>A0A1B4XEP9_9GAMM</name>
<dbReference type="AlphaFoldDB" id="A0A1B4XEP9"/>
<organism evidence="2 3">
    <name type="scientific">Sulfuricaulis limicola</name>
    <dbReference type="NCBI Taxonomy" id="1620215"/>
    <lineage>
        <taxon>Bacteria</taxon>
        <taxon>Pseudomonadati</taxon>
        <taxon>Pseudomonadota</taxon>
        <taxon>Gammaproteobacteria</taxon>
        <taxon>Acidiferrobacterales</taxon>
        <taxon>Acidiferrobacteraceae</taxon>
        <taxon>Sulfuricaulis</taxon>
    </lineage>
</organism>
<feature type="region of interest" description="Disordered" evidence="1">
    <location>
        <begin position="36"/>
        <end position="109"/>
    </location>
</feature>
<sequence length="332" mass="37143">MRRPEGRSPWTGRIKSALGHFLIAAMMVLGVSSVRAQEPPTPAKETEQMKAVPDMDHSQMDHSKMDHGAAPPPDPATLSDPGADSGMNHGSMQGGSAPPDARDPHAYSGGYTLDPARPLRMADEHNFHSLLVDRFERVRTRDNSSTEYDLQAWFGRNYDRVVLKAEGEADDGRIEDAHTELLWGHAVAAYWDTQVGVRYDSGKNPDRKWLAFGIQGLAPYWFEVDATAYVGESGRTALRLEAEYELLLTQKLVLQPRIEANFYGKRDAQRELGSGLSDLVLGLRLRYEIRREFAPYIGIERSGEFGGTADFARADGERTKETRFVAGLRFWF</sequence>
<dbReference type="GO" id="GO:0005507">
    <property type="term" value="F:copper ion binding"/>
    <property type="evidence" value="ECO:0007669"/>
    <property type="project" value="InterPro"/>
</dbReference>
<dbReference type="InterPro" id="IPR007939">
    <property type="entry name" value="Cu-R_B_prcur"/>
</dbReference>
<dbReference type="KEGG" id="slim:SCL_0961"/>
<feature type="compositionally biased region" description="Basic and acidic residues" evidence="1">
    <location>
        <begin position="44"/>
        <end position="67"/>
    </location>
</feature>
<accession>A0A1B4XEP9</accession>
<protein>
    <submittedName>
        <fullName evidence="2">Copper resistance protein CopB</fullName>
    </submittedName>
</protein>
<dbReference type="GO" id="GO:0006878">
    <property type="term" value="P:intracellular copper ion homeostasis"/>
    <property type="evidence" value="ECO:0007669"/>
    <property type="project" value="InterPro"/>
</dbReference>
<proteinExistence type="predicted"/>
<gene>
    <name evidence="2" type="ORF">SCL_0961</name>
</gene>
<evidence type="ECO:0000313" key="3">
    <source>
        <dbReference type="Proteomes" id="UP000243180"/>
    </source>
</evidence>
<evidence type="ECO:0000313" key="2">
    <source>
        <dbReference type="EMBL" id="BAV33277.1"/>
    </source>
</evidence>
<reference evidence="2 3" key="1">
    <citation type="submission" date="2015-05" db="EMBL/GenBank/DDBJ databases">
        <title>Complete genome sequence of a sulfur-oxidizing gammaproteobacterium strain HA5.</title>
        <authorList>
            <person name="Miura A."/>
            <person name="Kojima H."/>
            <person name="Fukui M."/>
        </authorList>
    </citation>
    <scope>NUCLEOTIDE SEQUENCE [LARGE SCALE GENOMIC DNA]</scope>
    <source>
        <strain evidence="2 3">HA5</strain>
    </source>
</reference>
<dbReference type="Proteomes" id="UP000243180">
    <property type="component" value="Chromosome"/>
</dbReference>
<dbReference type="EMBL" id="AP014879">
    <property type="protein sequence ID" value="BAV33277.1"/>
    <property type="molecule type" value="Genomic_DNA"/>
</dbReference>
<dbReference type="Pfam" id="PF05275">
    <property type="entry name" value="CopB"/>
    <property type="match status" value="1"/>
</dbReference>
<keyword evidence="3" id="KW-1185">Reference proteome</keyword>